<organism evidence="1 2">
    <name type="scientific">Trichomonas vaginalis (strain ATCC PRA-98 / G3)</name>
    <dbReference type="NCBI Taxonomy" id="412133"/>
    <lineage>
        <taxon>Eukaryota</taxon>
        <taxon>Metamonada</taxon>
        <taxon>Parabasalia</taxon>
        <taxon>Trichomonadida</taxon>
        <taxon>Trichomonadidae</taxon>
        <taxon>Trichomonas</taxon>
    </lineage>
</organism>
<dbReference type="SUPFAM" id="SSF52058">
    <property type="entry name" value="L domain-like"/>
    <property type="match status" value="3"/>
</dbReference>
<dbReference type="AlphaFoldDB" id="A2E228"/>
<dbReference type="InterPro" id="IPR032675">
    <property type="entry name" value="LRR_dom_sf"/>
</dbReference>
<accession>A2E228</accession>
<name>A2E228_TRIV3</name>
<evidence type="ECO:0000313" key="1">
    <source>
        <dbReference type="EMBL" id="EAY13242.1"/>
    </source>
</evidence>
<dbReference type="InterPro" id="IPR053139">
    <property type="entry name" value="Surface_bspA-like"/>
</dbReference>
<gene>
    <name evidence="1" type="ORF">TVAG_463750</name>
</gene>
<dbReference type="RefSeq" id="XP_001325465.1">
    <property type="nucleotide sequence ID" value="XM_001325430.1"/>
</dbReference>
<dbReference type="EMBL" id="DS113288">
    <property type="protein sequence ID" value="EAY13242.1"/>
    <property type="molecule type" value="Genomic_DNA"/>
</dbReference>
<dbReference type="VEuPathDB" id="TrichDB:TVAGG3_1049100"/>
<protein>
    <submittedName>
        <fullName evidence="1">Leucine Rich Repeat family protein</fullName>
    </submittedName>
</protein>
<dbReference type="InParanoid" id="A2E228"/>
<dbReference type="VEuPathDB" id="TrichDB:TVAG_463750"/>
<dbReference type="PANTHER" id="PTHR45661:SF3">
    <property type="entry name" value="IG-LIKE DOMAIN-CONTAINING PROTEIN"/>
    <property type="match status" value="1"/>
</dbReference>
<dbReference type="SMR" id="A2E228"/>
<dbReference type="PANTHER" id="PTHR45661">
    <property type="entry name" value="SURFACE ANTIGEN"/>
    <property type="match status" value="1"/>
</dbReference>
<sequence length="776" mass="87294">MRAFESCGKLQTINFTNCENLTQIQTRAFSGCHLLSDIILPKNLKEISNSAFSGCHSLSTICIPDEVISLGEYCFAKSYSLSSITISPNSKLEIIAAYVFMETPLKQIFLPKNLRSITHETFKDCRTIEFIECDAQSTNYFAEDNVLYNKQKTIIIIFPYNNVTSFRMPDTVTVIGDNAFVYSLLEEITFSPVLNLIQVNAFAYSHLKSFTIPDSVTMIYGWAFYNCKYLDTVILGKNLTIIPNSCFAYSNISQITIQEGVKTIESCAFFKCINLKSAIIPNSVQNFGGSCFPNDINLTLPPNSQFWFDHQNILYNSNRDTIILCLSLNERYDIPDNVTEITQAAFRGITELITINFLPNSKLIWIGDGAFRDCINLQYINLPNSIKSIGGDAFSGCHKFNLTEFPESLTFIGNSAFIGCDLLTEIHFKINLIKIDNYAFMTVQSLETVLFESSPTTLNHGVFAHCKKLKTIKLSDKTTTIYNSVFDNCFSLKSIELPPSLTTLGGSVFYYSGVENITFVGNPPIETIRTLTFDCATKLRNIILSDCIKEIKANAFQYTNITTFRVPNQTIVISEYAFSQCTNLERFIIPENCSLQSLGYSAFEGCKSLRAFECHDSEYFSVINGVLFDKNKTSLVCFPPASELMYFYIPETVHNISGGAFLECRNLINILIPDYSVQTIGRYAFADCVSLTHINLPICVTEIGSHAFANCYKLKCGVDIQNRTQSYLDNLFQLAFLNKEAVVECHKLTCKKQMNPSYLKSLTIIGIIDEKFLGLL</sequence>
<reference evidence="1" key="1">
    <citation type="submission" date="2006-10" db="EMBL/GenBank/DDBJ databases">
        <authorList>
            <person name="Amadeo P."/>
            <person name="Zhao Q."/>
            <person name="Wortman J."/>
            <person name="Fraser-Liggett C."/>
            <person name="Carlton J."/>
        </authorList>
    </citation>
    <scope>NUCLEOTIDE SEQUENCE</scope>
    <source>
        <strain evidence="1">G3</strain>
    </source>
</reference>
<reference evidence="1" key="2">
    <citation type="journal article" date="2007" name="Science">
        <title>Draft genome sequence of the sexually transmitted pathogen Trichomonas vaginalis.</title>
        <authorList>
            <person name="Carlton J.M."/>
            <person name="Hirt R.P."/>
            <person name="Silva J.C."/>
            <person name="Delcher A.L."/>
            <person name="Schatz M."/>
            <person name="Zhao Q."/>
            <person name="Wortman J.R."/>
            <person name="Bidwell S.L."/>
            <person name="Alsmark U.C.M."/>
            <person name="Besteiro S."/>
            <person name="Sicheritz-Ponten T."/>
            <person name="Noel C.J."/>
            <person name="Dacks J.B."/>
            <person name="Foster P.G."/>
            <person name="Simillion C."/>
            <person name="Van de Peer Y."/>
            <person name="Miranda-Saavedra D."/>
            <person name="Barton G.J."/>
            <person name="Westrop G.D."/>
            <person name="Mueller S."/>
            <person name="Dessi D."/>
            <person name="Fiori P.L."/>
            <person name="Ren Q."/>
            <person name="Paulsen I."/>
            <person name="Zhang H."/>
            <person name="Bastida-Corcuera F.D."/>
            <person name="Simoes-Barbosa A."/>
            <person name="Brown M.T."/>
            <person name="Hayes R.D."/>
            <person name="Mukherjee M."/>
            <person name="Okumura C.Y."/>
            <person name="Schneider R."/>
            <person name="Smith A.J."/>
            <person name="Vanacova S."/>
            <person name="Villalvazo M."/>
            <person name="Haas B.J."/>
            <person name="Pertea M."/>
            <person name="Feldblyum T.V."/>
            <person name="Utterback T.R."/>
            <person name="Shu C.L."/>
            <person name="Osoegawa K."/>
            <person name="de Jong P.J."/>
            <person name="Hrdy I."/>
            <person name="Horvathova L."/>
            <person name="Zubacova Z."/>
            <person name="Dolezal P."/>
            <person name="Malik S.B."/>
            <person name="Logsdon J.M. Jr."/>
            <person name="Henze K."/>
            <person name="Gupta A."/>
            <person name="Wang C.C."/>
            <person name="Dunne R.L."/>
            <person name="Upcroft J.A."/>
            <person name="Upcroft P."/>
            <person name="White O."/>
            <person name="Salzberg S.L."/>
            <person name="Tang P."/>
            <person name="Chiu C.-H."/>
            <person name="Lee Y.-S."/>
            <person name="Embley T.M."/>
            <person name="Coombs G.H."/>
            <person name="Mottram J.C."/>
            <person name="Tachezy J."/>
            <person name="Fraser-Liggett C.M."/>
            <person name="Johnson P.J."/>
        </authorList>
    </citation>
    <scope>NUCLEOTIDE SEQUENCE [LARGE SCALE GENOMIC DNA]</scope>
    <source>
        <strain evidence="1">G3</strain>
    </source>
</reference>
<dbReference type="Proteomes" id="UP000001542">
    <property type="component" value="Unassembled WGS sequence"/>
</dbReference>
<evidence type="ECO:0000313" key="2">
    <source>
        <dbReference type="Proteomes" id="UP000001542"/>
    </source>
</evidence>
<proteinExistence type="predicted"/>
<dbReference type="KEGG" id="tva:4771218"/>
<dbReference type="Gene3D" id="3.80.10.10">
    <property type="entry name" value="Ribonuclease Inhibitor"/>
    <property type="match status" value="4"/>
</dbReference>
<dbReference type="InterPro" id="IPR026906">
    <property type="entry name" value="LRR_5"/>
</dbReference>
<dbReference type="Pfam" id="PF13306">
    <property type="entry name" value="LRR_5"/>
    <property type="match status" value="5"/>
</dbReference>
<keyword evidence="2" id="KW-1185">Reference proteome</keyword>